<name>A0A939K0G6_9BACT</name>
<gene>
    <name evidence="1" type="ORF">J2I48_09410</name>
</gene>
<keyword evidence="2" id="KW-1185">Reference proteome</keyword>
<dbReference type="AlphaFoldDB" id="A0A939K0G6"/>
<accession>A0A939K0G6</accession>
<evidence type="ECO:0000313" key="2">
    <source>
        <dbReference type="Proteomes" id="UP000664795"/>
    </source>
</evidence>
<sequence length="206" mass="23262">MKKLFAILLTTSWLWGCSIISPEPLNPLVAIHDRFHGKYKVISSTTDLPVDVNLDGVASTDLTVEIPTLASKADENHYPEYYLELRIGVDYSNGLPPANLLTQWWPSQNIWLGVTTYWQGEQLAYDPDLGVAYESGGIFGLFEFSEGFKKIIVDVKAESFRFRKPESITVIPGDIIQVVTKRPLYTRQGAKNVTITTQYKRFTIIT</sequence>
<reference evidence="1 2" key="1">
    <citation type="submission" date="2021-03" db="EMBL/GenBank/DDBJ databases">
        <title>Fibrella sp. HMF5036 genome sequencing and assembly.</title>
        <authorList>
            <person name="Kang H."/>
            <person name="Kim H."/>
            <person name="Bae S."/>
            <person name="Joh K."/>
        </authorList>
    </citation>
    <scope>NUCLEOTIDE SEQUENCE [LARGE SCALE GENOMIC DNA]</scope>
    <source>
        <strain evidence="1 2">HMF5036</strain>
    </source>
</reference>
<proteinExistence type="predicted"/>
<dbReference type="Proteomes" id="UP000664795">
    <property type="component" value="Unassembled WGS sequence"/>
</dbReference>
<protein>
    <submittedName>
        <fullName evidence="1">Uncharacterized protein</fullName>
    </submittedName>
</protein>
<organism evidence="1 2">
    <name type="scientific">Fibrella aquatilis</name>
    <dbReference type="NCBI Taxonomy" id="2817059"/>
    <lineage>
        <taxon>Bacteria</taxon>
        <taxon>Pseudomonadati</taxon>
        <taxon>Bacteroidota</taxon>
        <taxon>Cytophagia</taxon>
        <taxon>Cytophagales</taxon>
        <taxon>Spirosomataceae</taxon>
        <taxon>Fibrella</taxon>
    </lineage>
</organism>
<comment type="caution">
    <text evidence="1">The sequence shown here is derived from an EMBL/GenBank/DDBJ whole genome shotgun (WGS) entry which is preliminary data.</text>
</comment>
<dbReference type="RefSeq" id="WP_207335180.1">
    <property type="nucleotide sequence ID" value="NZ_JAFMYU010000006.1"/>
</dbReference>
<evidence type="ECO:0000313" key="1">
    <source>
        <dbReference type="EMBL" id="MBO0931210.1"/>
    </source>
</evidence>
<dbReference type="EMBL" id="JAFMYU010000006">
    <property type="protein sequence ID" value="MBO0931210.1"/>
    <property type="molecule type" value="Genomic_DNA"/>
</dbReference>